<dbReference type="Proteomes" id="UP000294530">
    <property type="component" value="Unassembled WGS sequence"/>
</dbReference>
<keyword evidence="2" id="KW-1185">Reference proteome</keyword>
<comment type="caution">
    <text evidence="1">The sequence shown here is derived from an EMBL/GenBank/DDBJ whole genome shotgun (WGS) entry which is preliminary data.</text>
</comment>
<dbReference type="GeneID" id="94345434"/>
<dbReference type="KEGG" id="blac:94345434"/>
<gene>
    <name evidence="1" type="ORF">CCR75_001662</name>
</gene>
<dbReference type="AlphaFoldDB" id="A0A976FNP6"/>
<dbReference type="RefSeq" id="XP_067819657.1">
    <property type="nucleotide sequence ID" value="XM_067959763.1"/>
</dbReference>
<name>A0A976FNP6_BRELC</name>
<evidence type="ECO:0000313" key="2">
    <source>
        <dbReference type="Proteomes" id="UP000294530"/>
    </source>
</evidence>
<protein>
    <submittedName>
        <fullName evidence="1">Uncharacterized protein</fullName>
    </submittedName>
</protein>
<accession>A0A976FNP6</accession>
<evidence type="ECO:0000313" key="1">
    <source>
        <dbReference type="EMBL" id="TDH70158.1"/>
    </source>
</evidence>
<organism evidence="1 2">
    <name type="scientific">Bremia lactucae</name>
    <name type="common">Lettuce downy mildew</name>
    <dbReference type="NCBI Taxonomy" id="4779"/>
    <lineage>
        <taxon>Eukaryota</taxon>
        <taxon>Sar</taxon>
        <taxon>Stramenopiles</taxon>
        <taxon>Oomycota</taxon>
        <taxon>Peronosporomycetes</taxon>
        <taxon>Peronosporales</taxon>
        <taxon>Peronosporaceae</taxon>
        <taxon>Bremia</taxon>
    </lineage>
</organism>
<proteinExistence type="predicted"/>
<sequence length="59" mass="6362">MVEATIAAMTSNMTGTIVDNAIDNSSSHVLAIYQGRRTVTIESSSVRQSSLITERCRTS</sequence>
<dbReference type="EMBL" id="SHOA02000010">
    <property type="protein sequence ID" value="TDH70158.1"/>
    <property type="molecule type" value="Genomic_DNA"/>
</dbReference>
<reference evidence="1 2" key="1">
    <citation type="journal article" date="2021" name="Genome Biol.">
        <title>AFLAP: assembly-free linkage analysis pipeline using k-mers from genome sequencing data.</title>
        <authorList>
            <person name="Fletcher K."/>
            <person name="Zhang L."/>
            <person name="Gil J."/>
            <person name="Han R."/>
            <person name="Cavanaugh K."/>
            <person name="Michelmore R."/>
        </authorList>
    </citation>
    <scope>NUCLEOTIDE SEQUENCE [LARGE SCALE GENOMIC DNA]</scope>
    <source>
        <strain evidence="1 2">SF5</strain>
    </source>
</reference>